<feature type="domain" description="Lipid/polyisoprenoid-binding YceI-like" evidence="2">
    <location>
        <begin position="25"/>
        <end position="193"/>
    </location>
</feature>
<gene>
    <name evidence="3" type="ORF">ACIKP9_02750</name>
</gene>
<organism evidence="3 4">
    <name type="scientific">Methylobacillus methanolivorans</name>
    <dbReference type="NCBI Taxonomy" id="1848927"/>
    <lineage>
        <taxon>Bacteria</taxon>
        <taxon>Pseudomonadati</taxon>
        <taxon>Pseudomonadota</taxon>
        <taxon>Betaproteobacteria</taxon>
        <taxon>Nitrosomonadales</taxon>
        <taxon>Methylophilaceae</taxon>
        <taxon>Methylobacillus</taxon>
    </lineage>
</organism>
<keyword evidence="1" id="KW-0732">Signal</keyword>
<dbReference type="PANTHER" id="PTHR34406">
    <property type="entry name" value="PROTEIN YCEI"/>
    <property type="match status" value="1"/>
</dbReference>
<dbReference type="InterPro" id="IPR007372">
    <property type="entry name" value="Lipid/polyisoprenoid-bd_YceI"/>
</dbReference>
<dbReference type="EMBL" id="JBIWXY010000001">
    <property type="protein sequence ID" value="MFJ5445140.1"/>
    <property type="molecule type" value="Genomic_DNA"/>
</dbReference>
<name>A0ABW8GID6_9PROT</name>
<dbReference type="InterPro" id="IPR027016">
    <property type="entry name" value="UCP029811"/>
</dbReference>
<dbReference type="InterPro" id="IPR036761">
    <property type="entry name" value="TTHA0802/YceI-like_sf"/>
</dbReference>
<evidence type="ECO:0000313" key="3">
    <source>
        <dbReference type="EMBL" id="MFJ5445140.1"/>
    </source>
</evidence>
<proteinExistence type="predicted"/>
<dbReference type="PANTHER" id="PTHR34406:SF1">
    <property type="entry name" value="PROTEIN YCEI"/>
    <property type="match status" value="1"/>
</dbReference>
<feature type="signal peptide" evidence="1">
    <location>
        <begin position="1"/>
        <end position="24"/>
    </location>
</feature>
<dbReference type="Gene3D" id="2.40.128.110">
    <property type="entry name" value="Lipid/polyisoprenoid-binding, YceI-like"/>
    <property type="match status" value="1"/>
</dbReference>
<keyword evidence="4" id="KW-1185">Reference proteome</keyword>
<accession>A0ABW8GID6</accession>
<dbReference type="PIRSF" id="PIRSF029811">
    <property type="entry name" value="UCP029811"/>
    <property type="match status" value="1"/>
</dbReference>
<dbReference type="Proteomes" id="UP001617669">
    <property type="component" value="Unassembled WGS sequence"/>
</dbReference>
<evidence type="ECO:0000256" key="1">
    <source>
        <dbReference type="SAM" id="SignalP"/>
    </source>
</evidence>
<dbReference type="RefSeq" id="WP_400878992.1">
    <property type="nucleotide sequence ID" value="NZ_JBIWXY010000001.1"/>
</dbReference>
<dbReference type="Pfam" id="PF04264">
    <property type="entry name" value="YceI"/>
    <property type="match status" value="1"/>
</dbReference>
<evidence type="ECO:0000259" key="2">
    <source>
        <dbReference type="SMART" id="SM00867"/>
    </source>
</evidence>
<reference evidence="3 4" key="1">
    <citation type="submission" date="2024-11" db="EMBL/GenBank/DDBJ databases">
        <authorList>
            <person name="Kaparullina E.N."/>
            <person name="Delegan Y.A."/>
            <person name="Doronina N.V."/>
        </authorList>
    </citation>
    <scope>NUCLEOTIDE SEQUENCE [LARGE SCALE GENOMIC DNA]</scope>
    <source>
        <strain evidence="3 4">7sh_L</strain>
    </source>
</reference>
<dbReference type="SUPFAM" id="SSF101874">
    <property type="entry name" value="YceI-like"/>
    <property type="match status" value="1"/>
</dbReference>
<feature type="chain" id="PRO_5046953211" evidence="1">
    <location>
        <begin position="25"/>
        <end position="196"/>
    </location>
</feature>
<comment type="caution">
    <text evidence="3">The sequence shown here is derived from an EMBL/GenBank/DDBJ whole genome shotgun (WGS) entry which is preliminary data.</text>
</comment>
<dbReference type="SMART" id="SM00867">
    <property type="entry name" value="YceI"/>
    <property type="match status" value="1"/>
</dbReference>
<sequence>MKKFSVIAMGMLGMGLLFSQAASADWTLNNDSSVLNFVSIKKNTIGEAHRFNQLAGTISQNGAFKATINLASVNTNIPVRDERMKSMLFDVASFPQADISGNTVNTFKAPAAGEAKIEAVKLQLVINGKTIPLETRLRVVGLGKQGLLVSTIEPLLLDAAALGYTEGIDKLREIAQLPSISTVVPVTFSLVFDHAH</sequence>
<protein>
    <submittedName>
        <fullName evidence="3">YceI family protein</fullName>
    </submittedName>
</protein>
<evidence type="ECO:0000313" key="4">
    <source>
        <dbReference type="Proteomes" id="UP001617669"/>
    </source>
</evidence>